<keyword evidence="3" id="KW-1185">Reference proteome</keyword>
<reference evidence="2 3" key="1">
    <citation type="journal article" date="2015" name="BMC Genomics">
        <title>Gene expression during zombie ant biting behavior reflects the complexity underlying fungal parasitic behavioral manipulation.</title>
        <authorList>
            <person name="de Bekker C."/>
            <person name="Ohm R.A."/>
            <person name="Loreto R.G."/>
            <person name="Sebastian A."/>
            <person name="Albert I."/>
            <person name="Merrow M."/>
            <person name="Brachmann A."/>
            <person name="Hughes D.P."/>
        </authorList>
    </citation>
    <scope>NUCLEOTIDE SEQUENCE [LARGE SCALE GENOMIC DNA]</scope>
    <source>
        <strain evidence="2 3">SC16a</strain>
    </source>
</reference>
<sequence>MTAPAGEKTTSGRLGRAGRSSLRRRLSVLATKTWRLLTGRMTRRSASNQQAGDRGRHSFAVRRRAGDRRTGPRARCATSQIWRGCRPCFFFY</sequence>
<gene>
    <name evidence="2" type="ORF">XA68_14186</name>
</gene>
<organism evidence="2 3">
    <name type="scientific">Ophiocordyceps unilateralis</name>
    <name type="common">Zombie-ant fungus</name>
    <name type="synonym">Torrubia unilateralis</name>
    <dbReference type="NCBI Taxonomy" id="268505"/>
    <lineage>
        <taxon>Eukaryota</taxon>
        <taxon>Fungi</taxon>
        <taxon>Dikarya</taxon>
        <taxon>Ascomycota</taxon>
        <taxon>Pezizomycotina</taxon>
        <taxon>Sordariomycetes</taxon>
        <taxon>Hypocreomycetidae</taxon>
        <taxon>Hypocreales</taxon>
        <taxon>Ophiocordycipitaceae</taxon>
        <taxon>Ophiocordyceps</taxon>
    </lineage>
</organism>
<feature type="compositionally biased region" description="Basic residues" evidence="1">
    <location>
        <begin position="57"/>
        <end position="66"/>
    </location>
</feature>
<feature type="region of interest" description="Disordered" evidence="1">
    <location>
        <begin position="1"/>
        <end position="22"/>
    </location>
</feature>
<dbReference type="AlphaFoldDB" id="A0A2A9PA52"/>
<evidence type="ECO:0000313" key="3">
    <source>
        <dbReference type="Proteomes" id="UP000037136"/>
    </source>
</evidence>
<name>A0A2A9PA52_OPHUN</name>
<protein>
    <submittedName>
        <fullName evidence="2">Uncharacterized protein</fullName>
    </submittedName>
</protein>
<reference evidence="2 3" key="2">
    <citation type="journal article" date="2017" name="Sci. Rep.">
        <title>Ant-infecting Ophiocordyceps genomes reveal a high diversity of potential behavioral manipulation genes and a possible major role for enterotoxins.</title>
        <authorList>
            <person name="de Bekker C."/>
            <person name="Ohm R.A."/>
            <person name="Evans H.C."/>
            <person name="Brachmann A."/>
            <person name="Hughes D.P."/>
        </authorList>
    </citation>
    <scope>NUCLEOTIDE SEQUENCE [LARGE SCALE GENOMIC DNA]</scope>
    <source>
        <strain evidence="2 3">SC16a</strain>
    </source>
</reference>
<comment type="caution">
    <text evidence="2">The sequence shown here is derived from an EMBL/GenBank/DDBJ whole genome shotgun (WGS) entry which is preliminary data.</text>
</comment>
<feature type="compositionally biased region" description="Low complexity" evidence="1">
    <location>
        <begin position="11"/>
        <end position="20"/>
    </location>
</feature>
<dbReference type="Proteomes" id="UP000037136">
    <property type="component" value="Unassembled WGS sequence"/>
</dbReference>
<accession>A0A2A9PA52</accession>
<evidence type="ECO:0000313" key="2">
    <source>
        <dbReference type="EMBL" id="PFH58084.1"/>
    </source>
</evidence>
<dbReference type="EMBL" id="LAZP02000330">
    <property type="protein sequence ID" value="PFH58084.1"/>
    <property type="molecule type" value="Genomic_DNA"/>
</dbReference>
<feature type="region of interest" description="Disordered" evidence="1">
    <location>
        <begin position="40"/>
        <end position="73"/>
    </location>
</feature>
<evidence type="ECO:0000256" key="1">
    <source>
        <dbReference type="SAM" id="MobiDB-lite"/>
    </source>
</evidence>
<proteinExistence type="predicted"/>